<dbReference type="EMBL" id="CP119903">
    <property type="protein sequence ID" value="WFD23804.1"/>
    <property type="molecule type" value="Genomic_DNA"/>
</dbReference>
<dbReference type="PANTHER" id="PTHR35560">
    <property type="entry name" value="BLL0132 PROTEIN"/>
    <property type="match status" value="1"/>
</dbReference>
<accession>A0AAF0EF30</accession>
<dbReference type="Proteomes" id="UP001214415">
    <property type="component" value="Chromosome 4"/>
</dbReference>
<comment type="catalytic activity">
    <reaction evidence="2">
        <text>a monoacylglycerol + H2O = glycerol + a fatty acid + H(+)</text>
        <dbReference type="Rhea" id="RHEA:15245"/>
        <dbReference type="ChEBI" id="CHEBI:15377"/>
        <dbReference type="ChEBI" id="CHEBI:15378"/>
        <dbReference type="ChEBI" id="CHEBI:17408"/>
        <dbReference type="ChEBI" id="CHEBI:17754"/>
        <dbReference type="ChEBI" id="CHEBI:28868"/>
    </reaction>
</comment>
<evidence type="ECO:0000313" key="3">
    <source>
        <dbReference type="EMBL" id="WFD23804.1"/>
    </source>
</evidence>
<evidence type="ECO:0000313" key="4">
    <source>
        <dbReference type="Proteomes" id="UP001214415"/>
    </source>
</evidence>
<reference evidence="3" key="1">
    <citation type="submission" date="2023-03" db="EMBL/GenBank/DDBJ databases">
        <title>Mating type loci evolution in Malassezia.</title>
        <authorList>
            <person name="Coelho M.A."/>
        </authorList>
    </citation>
    <scope>NUCLEOTIDE SEQUENCE</scope>
    <source>
        <strain evidence="3">CBS 12830</strain>
    </source>
</reference>
<protein>
    <submittedName>
        <fullName evidence="3">Uncharacterized protein</fullName>
    </submittedName>
</protein>
<dbReference type="SUPFAM" id="SSF53474">
    <property type="entry name" value="alpha/beta-Hydrolases"/>
    <property type="match status" value="1"/>
</dbReference>
<dbReference type="PANTHER" id="PTHR35560:SF3">
    <property type="entry name" value="PEPTIDASE S9 PROLYL OLIGOPEPTIDASE CATALYTIC DOMAIN-CONTAINING PROTEIN"/>
    <property type="match status" value="1"/>
</dbReference>
<evidence type="ECO:0000256" key="1">
    <source>
        <dbReference type="ARBA" id="ARBA00047591"/>
    </source>
</evidence>
<organism evidence="3 4">
    <name type="scientific">Malassezia equina</name>
    <dbReference type="NCBI Taxonomy" id="1381935"/>
    <lineage>
        <taxon>Eukaryota</taxon>
        <taxon>Fungi</taxon>
        <taxon>Dikarya</taxon>
        <taxon>Basidiomycota</taxon>
        <taxon>Ustilaginomycotina</taxon>
        <taxon>Malasseziomycetes</taxon>
        <taxon>Malasseziales</taxon>
        <taxon>Malasseziaceae</taxon>
        <taxon>Malassezia</taxon>
    </lineage>
</organism>
<dbReference type="AlphaFoldDB" id="A0AAF0EF30"/>
<dbReference type="Pfam" id="PF01875">
    <property type="entry name" value="Memo"/>
    <property type="match status" value="1"/>
</dbReference>
<comment type="catalytic activity">
    <reaction evidence="1">
        <text>a diacylglycerol + H2O = a monoacylglycerol + a fatty acid + H(+)</text>
        <dbReference type="Rhea" id="RHEA:32731"/>
        <dbReference type="ChEBI" id="CHEBI:15377"/>
        <dbReference type="ChEBI" id="CHEBI:15378"/>
        <dbReference type="ChEBI" id="CHEBI:17408"/>
        <dbReference type="ChEBI" id="CHEBI:18035"/>
        <dbReference type="ChEBI" id="CHEBI:28868"/>
    </reaction>
</comment>
<keyword evidence="4" id="KW-1185">Reference proteome</keyword>
<dbReference type="Gene3D" id="3.40.50.1820">
    <property type="entry name" value="alpha/beta hydrolase"/>
    <property type="match status" value="1"/>
</dbReference>
<dbReference type="InterPro" id="IPR029058">
    <property type="entry name" value="AB_hydrolase_fold"/>
</dbReference>
<sequence>MTVRAATHAAEHLGHMISEWLATAKREAPSSDTPSVAQHALPHDCKAIIAPYVTISDERHAGYRFSGSTFAWAYQCIDPSHIESRTSQVSQEVYVVPILVGTLSALMAEQYANILESYAADPSTMLVVSSDFCHWGMRFRYTRYQAGPDEDPVMLSEFTPPSVYANHPIYASITQLDTQAILMTQKLIDLAENAYYFLLSDASMEEQQLVSDLGRQDPVEAAKQVLKFDGLLDEFQMPWISSDIVSGTGDDAQVPWARGAWFNSNPIAVGIYETGYLLIPQEFGNFVLNRTTVIAKHNETEAIAPFYTLKSYDAKKIERVVIVLPGQWRNAWQYINLMGNALNVALKYPELNVKEDSVLLMSPMFFNQVDRLSGSVQDNEISFEDALWSAAGSIREPQGFRHLTSFDVLDYMVDMVMDKRKFPNLKNVVIAGHSMGGQMALHYAAGKKPMSYDDQIRYWVGNPGAYTYMSSLRPFSTKNCENYDEWPYSVTNVNSLPHYLKGHAGPNGSNLVKLFRRRKIHFAIAENDNGGGVKTCQANTQGPNRIARGAEWIIAQGNSSQSWPSQHTVDYMPGISHQDYPAMAYYFSLKHIFSDA</sequence>
<evidence type="ECO:0000256" key="2">
    <source>
        <dbReference type="ARBA" id="ARBA00048461"/>
    </source>
</evidence>
<dbReference type="InterPro" id="IPR002737">
    <property type="entry name" value="MEMO1_fam"/>
</dbReference>
<name>A0AAF0EF30_9BASI</name>
<gene>
    <name evidence="3" type="ORF">MEQU1_002498</name>
</gene>
<proteinExistence type="predicted"/>
<dbReference type="Gene3D" id="3.40.830.10">
    <property type="entry name" value="LigB-like"/>
    <property type="match status" value="2"/>
</dbReference>